<evidence type="ECO:0000313" key="1">
    <source>
        <dbReference type="EMBL" id="HIZ10443.1"/>
    </source>
</evidence>
<organism evidence="1 2">
    <name type="scientific">Candidatus Borkfalkia avicola</name>
    <dbReference type="NCBI Taxonomy" id="2838503"/>
    <lineage>
        <taxon>Bacteria</taxon>
        <taxon>Bacillati</taxon>
        <taxon>Bacillota</taxon>
        <taxon>Clostridia</taxon>
        <taxon>Christensenellales</taxon>
        <taxon>Christensenellaceae</taxon>
        <taxon>Candidatus Borkfalkia</taxon>
    </lineage>
</organism>
<proteinExistence type="predicted"/>
<reference evidence="1" key="2">
    <citation type="submission" date="2021-04" db="EMBL/GenBank/DDBJ databases">
        <authorList>
            <person name="Gilroy R."/>
        </authorList>
    </citation>
    <scope>NUCLEOTIDE SEQUENCE</scope>
    <source>
        <strain evidence="1">CHK192-19661</strain>
    </source>
</reference>
<comment type="caution">
    <text evidence="1">The sequence shown here is derived from an EMBL/GenBank/DDBJ whole genome shotgun (WGS) entry which is preliminary data.</text>
</comment>
<dbReference type="AlphaFoldDB" id="A0A9D2D8B0"/>
<evidence type="ECO:0000313" key="2">
    <source>
        <dbReference type="Proteomes" id="UP000824025"/>
    </source>
</evidence>
<reference evidence="1" key="1">
    <citation type="journal article" date="2021" name="PeerJ">
        <title>Extensive microbial diversity within the chicken gut microbiome revealed by metagenomics and culture.</title>
        <authorList>
            <person name="Gilroy R."/>
            <person name="Ravi A."/>
            <person name="Getino M."/>
            <person name="Pursley I."/>
            <person name="Horton D.L."/>
            <person name="Alikhan N.F."/>
            <person name="Baker D."/>
            <person name="Gharbi K."/>
            <person name="Hall N."/>
            <person name="Watson M."/>
            <person name="Adriaenssens E.M."/>
            <person name="Foster-Nyarko E."/>
            <person name="Jarju S."/>
            <person name="Secka A."/>
            <person name="Antonio M."/>
            <person name="Oren A."/>
            <person name="Chaudhuri R.R."/>
            <person name="La Ragione R."/>
            <person name="Hildebrand F."/>
            <person name="Pallen M.J."/>
        </authorList>
    </citation>
    <scope>NUCLEOTIDE SEQUENCE</scope>
    <source>
        <strain evidence="1">CHK192-19661</strain>
    </source>
</reference>
<gene>
    <name evidence="1" type="ORF">H9726_08155</name>
</gene>
<sequence length="328" mass="36536">MSDVMIVRCGENNYYVCEKIRGRQVYPKLLRERSYTSTHYRSAEEAREAAEVLRGKIAGENPGCSLVEIDAREPSSAHIVRYILGQDGCPVCGLTAGGKRKLLFRAGEEEYRYIDKARYRTQLRARAAENRGSRAAYGRRRAYCFAENANLPALRYELCKVRELISSFGEDEELYAPDAEMYGGFAQGLEESILLQKQCVLRPGNIRVRVWDADGKLRPFEGSEPHIGTFSVSVCDTPEALAAELKEGEIGAVFLAKGQKKEECAEAFGGVLPENLLFLSGHSNGLRKALLGFFCLGEGEECYRIDESWLGGEYLPPCAVRAEEGEES</sequence>
<dbReference type="Proteomes" id="UP000824025">
    <property type="component" value="Unassembled WGS sequence"/>
</dbReference>
<dbReference type="EMBL" id="DXCF01000042">
    <property type="protein sequence ID" value="HIZ10443.1"/>
    <property type="molecule type" value="Genomic_DNA"/>
</dbReference>
<accession>A0A9D2D8B0</accession>
<name>A0A9D2D8B0_9FIRM</name>
<protein>
    <submittedName>
        <fullName evidence="1">Uncharacterized protein</fullName>
    </submittedName>
</protein>